<dbReference type="AlphaFoldDB" id="A0A0U5GH78"/>
<accession>A0A0U5GH78</accession>
<feature type="compositionally biased region" description="Polar residues" evidence="1">
    <location>
        <begin position="37"/>
        <end position="53"/>
    </location>
</feature>
<reference evidence="3" key="1">
    <citation type="journal article" date="2016" name="Genome Announc.">
        <title>Draft genome sequences of fungus Aspergillus calidoustus.</title>
        <authorList>
            <person name="Horn F."/>
            <person name="Linde J."/>
            <person name="Mattern D.J."/>
            <person name="Walther G."/>
            <person name="Guthke R."/>
            <person name="Scherlach K."/>
            <person name="Martin K."/>
            <person name="Brakhage A.A."/>
            <person name="Petzke L."/>
            <person name="Valiante V."/>
        </authorList>
    </citation>
    <scope>NUCLEOTIDE SEQUENCE [LARGE SCALE GENOMIC DNA]</scope>
    <source>
        <strain evidence="3">SF006504</strain>
    </source>
</reference>
<organism evidence="2 3">
    <name type="scientific">Aspergillus calidoustus</name>
    <dbReference type="NCBI Taxonomy" id="454130"/>
    <lineage>
        <taxon>Eukaryota</taxon>
        <taxon>Fungi</taxon>
        <taxon>Dikarya</taxon>
        <taxon>Ascomycota</taxon>
        <taxon>Pezizomycotina</taxon>
        <taxon>Eurotiomycetes</taxon>
        <taxon>Eurotiomycetidae</taxon>
        <taxon>Eurotiales</taxon>
        <taxon>Aspergillaceae</taxon>
        <taxon>Aspergillus</taxon>
        <taxon>Aspergillus subgen. Nidulantes</taxon>
    </lineage>
</organism>
<proteinExistence type="predicted"/>
<gene>
    <name evidence="2" type="ORF">ASPCAL13340</name>
</gene>
<evidence type="ECO:0000313" key="3">
    <source>
        <dbReference type="Proteomes" id="UP000054771"/>
    </source>
</evidence>
<dbReference type="Proteomes" id="UP000054771">
    <property type="component" value="Unassembled WGS sequence"/>
</dbReference>
<dbReference type="EMBL" id="CDMC01000017">
    <property type="protein sequence ID" value="CEL10216.1"/>
    <property type="molecule type" value="Genomic_DNA"/>
</dbReference>
<sequence>MQYEGTDQVLDYIQTIIHQLRFEAGSAGAKATKTRRTSQSPPQSRPILQSRTTTAAQEDSVVIYSFAHCSPDEYVRISKTIDVSLAIGRFPEPTDLPAALQALKPSIDTRLCRPLPFPGSSSEALASRIYPASSSRSELDGISIETLLGNYGQWESTALDPDGCLSESPPIEDTDTALVEQTTPEPFSGAEAFGMFSAASSAGDLDSLFPLDSTINATEATGDATMINLFSYD</sequence>
<name>A0A0U5GH78_ASPCI</name>
<protein>
    <submittedName>
        <fullName evidence="2">Uncharacterized protein</fullName>
    </submittedName>
</protein>
<feature type="region of interest" description="Disordered" evidence="1">
    <location>
        <begin position="27"/>
        <end position="53"/>
    </location>
</feature>
<evidence type="ECO:0000313" key="2">
    <source>
        <dbReference type="EMBL" id="CEL10216.1"/>
    </source>
</evidence>
<evidence type="ECO:0000256" key="1">
    <source>
        <dbReference type="SAM" id="MobiDB-lite"/>
    </source>
</evidence>
<keyword evidence="3" id="KW-1185">Reference proteome</keyword>